<accession>A0ABX8KU98</accession>
<proteinExistence type="predicted"/>
<evidence type="ECO:0000313" key="1">
    <source>
        <dbReference type="EMBL" id="QXA51588.1"/>
    </source>
</evidence>
<dbReference type="Proteomes" id="UP000683583">
    <property type="component" value="Chromosome"/>
</dbReference>
<name>A0ABX8KU98_9ENTR</name>
<dbReference type="EMBL" id="CP077290">
    <property type="protein sequence ID" value="QXA51588.1"/>
    <property type="molecule type" value="Genomic_DNA"/>
</dbReference>
<protein>
    <submittedName>
        <fullName evidence="1">Uncharacterized protein</fullName>
    </submittedName>
</protein>
<organism evidence="1 2">
    <name type="scientific">Enterobacter cancerogenus</name>
    <dbReference type="NCBI Taxonomy" id="69218"/>
    <lineage>
        <taxon>Bacteria</taxon>
        <taxon>Pseudomonadati</taxon>
        <taxon>Pseudomonadota</taxon>
        <taxon>Gammaproteobacteria</taxon>
        <taxon>Enterobacterales</taxon>
        <taxon>Enterobacteriaceae</taxon>
        <taxon>Enterobacter</taxon>
        <taxon>Enterobacter cloacae complex</taxon>
    </lineage>
</organism>
<gene>
    <name evidence="1" type="ORF">I6L58_00385</name>
</gene>
<sequence length="100" mass="11007">MKGIKVARQKVPYAVLLPCLIAALLAGFTGLENALWRLGKSYPAALAQTRYVDDIHLLTPQAVRDICSMPLAQPELVKKSNGLYLRCGTPLLEGIYRIAR</sequence>
<keyword evidence="2" id="KW-1185">Reference proteome</keyword>
<reference evidence="1 2" key="1">
    <citation type="submission" date="2021-06" db="EMBL/GenBank/DDBJ databases">
        <title>FDA dAtabase for Regulatory Grade micrObial Sequences (FDA-ARGOS): Supporting development and validation of Infectious Disease Dx tests.</title>
        <authorList>
            <person name="Sproer C."/>
            <person name="Gronow S."/>
            <person name="Severitt S."/>
            <person name="Schroder I."/>
            <person name="Tallon L."/>
            <person name="Sadzewicz L."/>
            <person name="Zhao X."/>
            <person name="Boylan J."/>
            <person name="Ott S."/>
            <person name="Bowen H."/>
            <person name="Vavikolanu K."/>
            <person name="Mehta A."/>
            <person name="Aluvathingal J."/>
            <person name="Nadendla S."/>
            <person name="Lowell S."/>
            <person name="Myers T."/>
            <person name="Yan Y."/>
        </authorList>
    </citation>
    <scope>NUCLEOTIDE SEQUENCE [LARGE SCALE GENOMIC DNA]</scope>
    <source>
        <strain evidence="1 2">FDAARGOS 1428</strain>
    </source>
</reference>
<evidence type="ECO:0000313" key="2">
    <source>
        <dbReference type="Proteomes" id="UP000683583"/>
    </source>
</evidence>